<proteinExistence type="predicted"/>
<evidence type="ECO:0000313" key="2">
    <source>
        <dbReference type="Proteomes" id="UP000299102"/>
    </source>
</evidence>
<dbReference type="EMBL" id="BGZK01003886">
    <property type="protein sequence ID" value="GBP05316.1"/>
    <property type="molecule type" value="Genomic_DNA"/>
</dbReference>
<accession>A0A4C1STQ9</accession>
<dbReference type="AlphaFoldDB" id="A0A4C1STQ9"/>
<dbReference type="Proteomes" id="UP000299102">
    <property type="component" value="Unassembled WGS sequence"/>
</dbReference>
<evidence type="ECO:0000313" key="1">
    <source>
        <dbReference type="EMBL" id="GBP05316.1"/>
    </source>
</evidence>
<gene>
    <name evidence="1" type="ORF">EVAR_68007_1</name>
</gene>
<keyword evidence="2" id="KW-1185">Reference proteome</keyword>
<comment type="caution">
    <text evidence="1">The sequence shown here is derived from an EMBL/GenBank/DDBJ whole genome shotgun (WGS) entry which is preliminary data.</text>
</comment>
<name>A0A4C1STQ9_EUMVA</name>
<sequence length="225" mass="25386">MTSKSERYLNFFEVGIEKRGRVRHQCLHCPGGDRRLYQTGGPKRDRPPVLVRVRKIDAGRLASGIVNLAMKAKDELKSLKKSIKVKESVTGMLAAIGELAIRFLVERCWDTLTSWKNSTHAVEAKPTPRSLNYTEAAAKPKSLATTTPTIAGPEVRLGSRHTHRVLKIWKPHRRACHYQITRCGGCEKDECCRGWTQKGQKSKDGELLLRKRCEEKREATQVAQG</sequence>
<reference evidence="1 2" key="1">
    <citation type="journal article" date="2019" name="Commun. Biol.">
        <title>The bagworm genome reveals a unique fibroin gene that provides high tensile strength.</title>
        <authorList>
            <person name="Kono N."/>
            <person name="Nakamura H."/>
            <person name="Ohtoshi R."/>
            <person name="Tomita M."/>
            <person name="Numata K."/>
            <person name="Arakawa K."/>
        </authorList>
    </citation>
    <scope>NUCLEOTIDE SEQUENCE [LARGE SCALE GENOMIC DNA]</scope>
</reference>
<organism evidence="1 2">
    <name type="scientific">Eumeta variegata</name>
    <name type="common">Bagworm moth</name>
    <name type="synonym">Eumeta japonica</name>
    <dbReference type="NCBI Taxonomy" id="151549"/>
    <lineage>
        <taxon>Eukaryota</taxon>
        <taxon>Metazoa</taxon>
        <taxon>Ecdysozoa</taxon>
        <taxon>Arthropoda</taxon>
        <taxon>Hexapoda</taxon>
        <taxon>Insecta</taxon>
        <taxon>Pterygota</taxon>
        <taxon>Neoptera</taxon>
        <taxon>Endopterygota</taxon>
        <taxon>Lepidoptera</taxon>
        <taxon>Glossata</taxon>
        <taxon>Ditrysia</taxon>
        <taxon>Tineoidea</taxon>
        <taxon>Psychidae</taxon>
        <taxon>Oiketicinae</taxon>
        <taxon>Eumeta</taxon>
    </lineage>
</organism>
<protein>
    <submittedName>
        <fullName evidence="1">Uncharacterized protein</fullName>
    </submittedName>
</protein>